<accession>A0ABT1XJM6</accession>
<dbReference type="RefSeq" id="WP_257511538.1">
    <property type="nucleotide sequence ID" value="NZ_JANKHG010000016.1"/>
</dbReference>
<organism evidence="1 2">
    <name type="scientific">Limnobacter parvus</name>
    <dbReference type="NCBI Taxonomy" id="2939690"/>
    <lineage>
        <taxon>Bacteria</taxon>
        <taxon>Pseudomonadati</taxon>
        <taxon>Pseudomonadota</taxon>
        <taxon>Betaproteobacteria</taxon>
        <taxon>Burkholderiales</taxon>
        <taxon>Burkholderiaceae</taxon>
        <taxon>Limnobacter</taxon>
    </lineage>
</organism>
<sequence>MMSIFKTSICMLLTLTQYLILLPTTYAQVNDISEFARGDHVYMPLNSDLTHTLSQETSGMHQFEGSLVLTGKVEVFWYTWTLDEESEIRMKLEFIPRTDELEKIPLVLYPHEHFKLAKRLELNTPNEALAQIFGAKTAASIIKNQTSRSIEGIAEFSVYQTFIECDRRYFQATLIKFDAQSTAQDLAYQYKKRCGD</sequence>
<reference evidence="1" key="1">
    <citation type="submission" date="2022-07" db="EMBL/GenBank/DDBJ databases">
        <authorList>
            <person name="Xamxidin M."/>
        </authorList>
    </citation>
    <scope>NUCLEOTIDE SEQUENCE</scope>
    <source>
        <strain evidence="1">YS8-69</strain>
    </source>
</reference>
<protein>
    <submittedName>
        <fullName evidence="1">Uncharacterized protein</fullName>
    </submittedName>
</protein>
<evidence type="ECO:0000313" key="2">
    <source>
        <dbReference type="Proteomes" id="UP001165267"/>
    </source>
</evidence>
<dbReference type="Proteomes" id="UP001165267">
    <property type="component" value="Unassembled WGS sequence"/>
</dbReference>
<comment type="caution">
    <text evidence="1">The sequence shown here is derived from an EMBL/GenBank/DDBJ whole genome shotgun (WGS) entry which is preliminary data.</text>
</comment>
<keyword evidence="2" id="KW-1185">Reference proteome</keyword>
<dbReference type="EMBL" id="JANKHG010000016">
    <property type="protein sequence ID" value="MCR2746299.1"/>
    <property type="molecule type" value="Genomic_DNA"/>
</dbReference>
<evidence type="ECO:0000313" key="1">
    <source>
        <dbReference type="EMBL" id="MCR2746299.1"/>
    </source>
</evidence>
<name>A0ABT1XJM6_9BURK</name>
<proteinExistence type="predicted"/>
<gene>
    <name evidence="1" type="ORF">NSP04_06530</name>
</gene>